<gene>
    <name evidence="5" type="ORF">FHU36_004450</name>
</gene>
<dbReference type="InterPro" id="IPR029058">
    <property type="entry name" value="AB_hydrolase_fold"/>
</dbReference>
<comment type="caution">
    <text evidence="5">The sequence shown here is derived from an EMBL/GenBank/DDBJ whole genome shotgun (WGS) entry which is preliminary data.</text>
</comment>
<dbReference type="SUPFAM" id="SSF53474">
    <property type="entry name" value="alpha/beta-Hydrolases"/>
    <property type="match status" value="1"/>
</dbReference>
<reference evidence="5 6" key="1">
    <citation type="submission" date="2020-08" db="EMBL/GenBank/DDBJ databases">
        <title>Sequencing the genomes of 1000 actinobacteria strains.</title>
        <authorList>
            <person name="Klenk H.-P."/>
        </authorList>
    </citation>
    <scope>NUCLEOTIDE SEQUENCE [LARGE SCALE GENOMIC DNA]</scope>
    <source>
        <strain evidence="5 6">DSM 45913</strain>
    </source>
</reference>
<dbReference type="PANTHER" id="PTHR21661">
    <property type="entry name" value="EPOXIDE HYDROLASE 1-RELATED"/>
    <property type="match status" value="1"/>
</dbReference>
<dbReference type="EMBL" id="JACHJB010000002">
    <property type="protein sequence ID" value="MBB6347905.1"/>
    <property type="molecule type" value="Genomic_DNA"/>
</dbReference>
<keyword evidence="6" id="KW-1185">Reference proteome</keyword>
<keyword evidence="3" id="KW-0378">Hydrolase</keyword>
<name>A0A7X0C3K9_9ACTN</name>
<sequence>MSTPHVFPLKPVPIHVSDEVLDDLRARLASTRPPPDEGNGDWSYGVPGSYLRELVAYWRDGYDWRKAEAAINAYEHYQVSVAGVPVHFMRKPGRGPRPIPLILTHGWPWTFWHWSKVIDPLADPAAFGGDPADAFDVIVPSLPGFGFPAPSPVFRTSTSGRSPTSGTP</sequence>
<dbReference type="RefSeq" id="WP_246502528.1">
    <property type="nucleotide sequence ID" value="NZ_JACHJB010000002.1"/>
</dbReference>
<evidence type="ECO:0000259" key="4">
    <source>
        <dbReference type="Pfam" id="PF06441"/>
    </source>
</evidence>
<evidence type="ECO:0000256" key="1">
    <source>
        <dbReference type="ARBA" id="ARBA00010088"/>
    </source>
</evidence>
<dbReference type="Gene3D" id="3.40.50.1820">
    <property type="entry name" value="alpha/beta hydrolase"/>
    <property type="match status" value="1"/>
</dbReference>
<evidence type="ECO:0000313" key="6">
    <source>
        <dbReference type="Proteomes" id="UP000583800"/>
    </source>
</evidence>
<evidence type="ECO:0000256" key="3">
    <source>
        <dbReference type="ARBA" id="ARBA00022801"/>
    </source>
</evidence>
<comment type="similarity">
    <text evidence="1">Belongs to the peptidase S33 family.</text>
</comment>
<dbReference type="PRINTS" id="PR00412">
    <property type="entry name" value="EPOXHYDRLASE"/>
</dbReference>
<dbReference type="AlphaFoldDB" id="A0A7X0C3K9"/>
<dbReference type="GO" id="GO:0004301">
    <property type="term" value="F:epoxide hydrolase activity"/>
    <property type="evidence" value="ECO:0007669"/>
    <property type="project" value="TreeGrafter"/>
</dbReference>
<dbReference type="GO" id="GO:0097176">
    <property type="term" value="P:epoxide metabolic process"/>
    <property type="evidence" value="ECO:0007669"/>
    <property type="project" value="TreeGrafter"/>
</dbReference>
<dbReference type="Proteomes" id="UP000583800">
    <property type="component" value="Unassembled WGS sequence"/>
</dbReference>
<dbReference type="Pfam" id="PF06441">
    <property type="entry name" value="EHN"/>
    <property type="match status" value="1"/>
</dbReference>
<evidence type="ECO:0000256" key="2">
    <source>
        <dbReference type="ARBA" id="ARBA00022797"/>
    </source>
</evidence>
<organism evidence="5 6">
    <name type="scientific">Nonomuraea muscovyensis</name>
    <dbReference type="NCBI Taxonomy" id="1124761"/>
    <lineage>
        <taxon>Bacteria</taxon>
        <taxon>Bacillati</taxon>
        <taxon>Actinomycetota</taxon>
        <taxon>Actinomycetes</taxon>
        <taxon>Streptosporangiales</taxon>
        <taxon>Streptosporangiaceae</taxon>
        <taxon>Nonomuraea</taxon>
    </lineage>
</organism>
<dbReference type="InterPro" id="IPR010497">
    <property type="entry name" value="Epoxide_hydro_N"/>
</dbReference>
<proteinExistence type="inferred from homology"/>
<keyword evidence="2" id="KW-0058">Aromatic hydrocarbons catabolism</keyword>
<protein>
    <recommendedName>
        <fullName evidence="4">Epoxide hydrolase N-terminal domain-containing protein</fullName>
    </recommendedName>
</protein>
<accession>A0A7X0C3K9</accession>
<feature type="domain" description="Epoxide hydrolase N-terminal" evidence="4">
    <location>
        <begin position="10"/>
        <end position="113"/>
    </location>
</feature>
<dbReference type="InterPro" id="IPR000639">
    <property type="entry name" value="Epox_hydrolase-like"/>
</dbReference>
<dbReference type="PANTHER" id="PTHR21661:SF35">
    <property type="entry name" value="EPOXIDE HYDROLASE"/>
    <property type="match status" value="1"/>
</dbReference>
<evidence type="ECO:0000313" key="5">
    <source>
        <dbReference type="EMBL" id="MBB6347905.1"/>
    </source>
</evidence>